<evidence type="ECO:0008006" key="4">
    <source>
        <dbReference type="Google" id="ProtNLM"/>
    </source>
</evidence>
<dbReference type="InterPro" id="IPR029787">
    <property type="entry name" value="Nucleotide_cyclase"/>
</dbReference>
<dbReference type="Proteomes" id="UP000598146">
    <property type="component" value="Unassembled WGS sequence"/>
</dbReference>
<sequence>MAPVHNRRALSRRSRCGSAPRGGRAGTAGTGPIRRDGRSRVPERAISDFAAQRRRVRYAAGDALLAQIDDVELIRRADLAMYEAKRAGRGRLTVFEPGLDSSSLCLDGPAGVLRQLVDP</sequence>
<dbReference type="AlphaFoldDB" id="A0A931FXY5"/>
<dbReference type="RefSeq" id="WP_196413111.1">
    <property type="nucleotide sequence ID" value="NZ_JADQTO010000003.1"/>
</dbReference>
<protein>
    <recommendedName>
        <fullName evidence="4">GGDEF domain-containing protein</fullName>
    </recommendedName>
</protein>
<organism evidence="2 3">
    <name type="scientific">Actinoplanes aureus</name>
    <dbReference type="NCBI Taxonomy" id="2792083"/>
    <lineage>
        <taxon>Bacteria</taxon>
        <taxon>Bacillati</taxon>
        <taxon>Actinomycetota</taxon>
        <taxon>Actinomycetes</taxon>
        <taxon>Micromonosporales</taxon>
        <taxon>Micromonosporaceae</taxon>
        <taxon>Actinoplanes</taxon>
    </lineage>
</organism>
<reference evidence="2" key="1">
    <citation type="submission" date="2020-11" db="EMBL/GenBank/DDBJ databases">
        <title>Isolation and identification of active actinomycetes.</title>
        <authorList>
            <person name="Sun X."/>
        </authorList>
    </citation>
    <scope>NUCLEOTIDE SEQUENCE</scope>
    <source>
        <strain evidence="2">NEAU-A11</strain>
    </source>
</reference>
<feature type="compositionally biased region" description="Basic and acidic residues" evidence="1">
    <location>
        <begin position="33"/>
        <end position="42"/>
    </location>
</feature>
<keyword evidence="3" id="KW-1185">Reference proteome</keyword>
<gene>
    <name evidence="2" type="ORF">I4J89_07565</name>
</gene>
<dbReference type="Gene3D" id="3.30.70.270">
    <property type="match status" value="1"/>
</dbReference>
<dbReference type="SUPFAM" id="SSF55073">
    <property type="entry name" value="Nucleotide cyclase"/>
    <property type="match status" value="1"/>
</dbReference>
<evidence type="ECO:0000313" key="2">
    <source>
        <dbReference type="EMBL" id="MBG0561316.1"/>
    </source>
</evidence>
<accession>A0A931FXY5</accession>
<name>A0A931FXY5_9ACTN</name>
<feature type="compositionally biased region" description="Basic residues" evidence="1">
    <location>
        <begin position="1"/>
        <end position="15"/>
    </location>
</feature>
<proteinExistence type="predicted"/>
<feature type="region of interest" description="Disordered" evidence="1">
    <location>
        <begin position="1"/>
        <end position="42"/>
    </location>
</feature>
<dbReference type="EMBL" id="JADQTO010000003">
    <property type="protein sequence ID" value="MBG0561316.1"/>
    <property type="molecule type" value="Genomic_DNA"/>
</dbReference>
<dbReference type="InterPro" id="IPR043128">
    <property type="entry name" value="Rev_trsase/Diguanyl_cyclase"/>
</dbReference>
<evidence type="ECO:0000313" key="3">
    <source>
        <dbReference type="Proteomes" id="UP000598146"/>
    </source>
</evidence>
<evidence type="ECO:0000256" key="1">
    <source>
        <dbReference type="SAM" id="MobiDB-lite"/>
    </source>
</evidence>
<comment type="caution">
    <text evidence="2">The sequence shown here is derived from an EMBL/GenBank/DDBJ whole genome shotgun (WGS) entry which is preliminary data.</text>
</comment>